<dbReference type="InterPro" id="IPR051095">
    <property type="entry name" value="Dros_DevTransReg"/>
</dbReference>
<evidence type="ECO:0000256" key="5">
    <source>
        <dbReference type="ARBA" id="ARBA00023015"/>
    </source>
</evidence>
<protein>
    <submittedName>
        <fullName evidence="11">Longitudinals lacking protein-like</fullName>
    </submittedName>
</protein>
<dbReference type="GO" id="GO:0045467">
    <property type="term" value="P:R7 cell development"/>
    <property type="evidence" value="ECO:0007669"/>
    <property type="project" value="UniProtKB-ARBA"/>
</dbReference>
<proteinExistence type="predicted"/>
<dbReference type="InterPro" id="IPR013087">
    <property type="entry name" value="Znf_C2H2_type"/>
</dbReference>
<dbReference type="GO" id="GO:0007526">
    <property type="term" value="P:larval somatic muscle development"/>
    <property type="evidence" value="ECO:0007669"/>
    <property type="project" value="UniProtKB-ARBA"/>
</dbReference>
<evidence type="ECO:0000256" key="2">
    <source>
        <dbReference type="ARBA" id="ARBA00022473"/>
    </source>
</evidence>
<name>A0AAU9FIK6_DROMD</name>
<evidence type="ECO:0000313" key="12">
    <source>
        <dbReference type="Proteomes" id="UP001500889"/>
    </source>
</evidence>
<dbReference type="SUPFAM" id="SSF54695">
    <property type="entry name" value="POZ domain"/>
    <property type="match status" value="1"/>
</dbReference>
<feature type="compositionally biased region" description="Basic and acidic residues" evidence="9">
    <location>
        <begin position="120"/>
        <end position="130"/>
    </location>
</feature>
<dbReference type="GO" id="GO:0035167">
    <property type="term" value="P:larval lymph gland hemopoiesis"/>
    <property type="evidence" value="ECO:0007669"/>
    <property type="project" value="UniProtKB-ARBA"/>
</dbReference>
<evidence type="ECO:0000256" key="3">
    <source>
        <dbReference type="ARBA" id="ARBA00022782"/>
    </source>
</evidence>
<dbReference type="GO" id="GO:0045476">
    <property type="term" value="P:nurse cell apoptotic process"/>
    <property type="evidence" value="ECO:0007669"/>
    <property type="project" value="UniProtKB-ARBA"/>
</dbReference>
<comment type="subcellular location">
    <subcellularLocation>
        <location evidence="1">Nucleus</location>
    </subcellularLocation>
</comment>
<dbReference type="GO" id="GO:0006357">
    <property type="term" value="P:regulation of transcription by RNA polymerase II"/>
    <property type="evidence" value="ECO:0007669"/>
    <property type="project" value="TreeGrafter"/>
</dbReference>
<dbReference type="Pfam" id="PF00651">
    <property type="entry name" value="BTB"/>
    <property type="match status" value="1"/>
</dbReference>
<dbReference type="GO" id="GO:0005634">
    <property type="term" value="C:nucleus"/>
    <property type="evidence" value="ECO:0007669"/>
    <property type="project" value="UniProtKB-SubCell"/>
</dbReference>
<sequence>MDNPKQSLRWTKHQSTLISTFAKLLDTQTLVDCTICAEGKSIKAHKVVLSACSAYFATVFQGHNEKFPFVLLKDVKYQDLRALIDYMYRGKVNVKPDQLEGLVNAGKLLQVKGLFEADPKPEAAQHDRGDALPLEQATDGTMDTSGPNDSGDNFNSSILQAAAAASALGETKNLQLQTNNAENVQPQSAIAQGSSSGGVTPAASGVAAKVKENAIPKAQGSNNNNNSNDYTRIEVGRDGQPLYVCQRCDNKYRWQEGLRRHVNECVGKGRIFRCPYCAYDTEQLAHLSIHISVMHKSKCFPGQTDPTK</sequence>
<keyword evidence="2" id="KW-0217">Developmental protein</keyword>
<evidence type="ECO:0000256" key="8">
    <source>
        <dbReference type="ARBA" id="ARBA00037382"/>
    </source>
</evidence>
<organism evidence="11 12">
    <name type="scientific">Drosophila madeirensis</name>
    <name type="common">Fruit fly</name>
    <dbReference type="NCBI Taxonomy" id="30013"/>
    <lineage>
        <taxon>Eukaryota</taxon>
        <taxon>Metazoa</taxon>
        <taxon>Ecdysozoa</taxon>
        <taxon>Arthropoda</taxon>
        <taxon>Hexapoda</taxon>
        <taxon>Insecta</taxon>
        <taxon>Pterygota</taxon>
        <taxon>Neoptera</taxon>
        <taxon>Endopterygota</taxon>
        <taxon>Diptera</taxon>
        <taxon>Brachycera</taxon>
        <taxon>Muscomorpha</taxon>
        <taxon>Ephydroidea</taxon>
        <taxon>Drosophilidae</taxon>
        <taxon>Drosophila</taxon>
        <taxon>Sophophora</taxon>
    </lineage>
</organism>
<keyword evidence="3" id="KW-0221">Differentiation</keyword>
<dbReference type="Gene3D" id="3.30.710.10">
    <property type="entry name" value="Potassium Channel Kv1.1, Chain A"/>
    <property type="match status" value="1"/>
</dbReference>
<keyword evidence="6" id="KW-0804">Transcription</keyword>
<feature type="domain" description="BTB" evidence="10">
    <location>
        <begin position="31"/>
        <end position="96"/>
    </location>
</feature>
<dbReference type="GO" id="GO:0016199">
    <property type="term" value="P:axon midline choice point recognition"/>
    <property type="evidence" value="ECO:0007669"/>
    <property type="project" value="UniProtKB-ARBA"/>
</dbReference>
<keyword evidence="4" id="KW-0524">Neurogenesis</keyword>
<gene>
    <name evidence="11" type="ORF">DMAD_12950</name>
</gene>
<keyword evidence="5" id="KW-0805">Transcription regulation</keyword>
<evidence type="ECO:0000313" key="11">
    <source>
        <dbReference type="EMBL" id="BFF95584.1"/>
    </source>
</evidence>
<evidence type="ECO:0000259" key="10">
    <source>
        <dbReference type="PROSITE" id="PS50097"/>
    </source>
</evidence>
<feature type="region of interest" description="Disordered" evidence="9">
    <location>
        <begin position="120"/>
        <end position="155"/>
    </location>
</feature>
<evidence type="ECO:0000256" key="7">
    <source>
        <dbReference type="ARBA" id="ARBA00023242"/>
    </source>
</evidence>
<dbReference type="GO" id="GO:0007464">
    <property type="term" value="P:R3/R4 cell fate commitment"/>
    <property type="evidence" value="ECO:0007669"/>
    <property type="project" value="UniProtKB-ARBA"/>
</dbReference>
<accession>A0AAU9FIK6</accession>
<dbReference type="GO" id="GO:0048813">
    <property type="term" value="P:dendrite morphogenesis"/>
    <property type="evidence" value="ECO:0007669"/>
    <property type="project" value="UniProtKB-ARBA"/>
</dbReference>
<dbReference type="Gene3D" id="3.30.160.60">
    <property type="entry name" value="Classic Zinc Finger"/>
    <property type="match status" value="1"/>
</dbReference>
<keyword evidence="12" id="KW-1185">Reference proteome</keyword>
<feature type="compositionally biased region" description="Polar residues" evidence="9">
    <location>
        <begin position="138"/>
        <end position="155"/>
    </location>
</feature>
<evidence type="ECO:0000256" key="4">
    <source>
        <dbReference type="ARBA" id="ARBA00022902"/>
    </source>
</evidence>
<keyword evidence="7" id="KW-0539">Nucleus</keyword>
<dbReference type="PROSITE" id="PS50097">
    <property type="entry name" value="BTB"/>
    <property type="match status" value="1"/>
</dbReference>
<dbReference type="PANTHER" id="PTHR23110">
    <property type="entry name" value="BTB DOMAIN TRANSCRIPTION FACTOR"/>
    <property type="match status" value="1"/>
</dbReference>
<dbReference type="InterPro" id="IPR011333">
    <property type="entry name" value="SKP1/BTB/POZ_sf"/>
</dbReference>
<dbReference type="SMART" id="SM00355">
    <property type="entry name" value="ZnF_C2H2"/>
    <property type="match status" value="2"/>
</dbReference>
<evidence type="ECO:0000256" key="9">
    <source>
        <dbReference type="SAM" id="MobiDB-lite"/>
    </source>
</evidence>
<dbReference type="AlphaFoldDB" id="A0AAU9FIK6"/>
<evidence type="ECO:0000256" key="1">
    <source>
        <dbReference type="ARBA" id="ARBA00004123"/>
    </source>
</evidence>
<dbReference type="EMBL" id="AP029264">
    <property type="protein sequence ID" value="BFF95584.1"/>
    <property type="molecule type" value="Genomic_DNA"/>
</dbReference>
<dbReference type="CDD" id="cd18315">
    <property type="entry name" value="BTB_POZ_BAB-like"/>
    <property type="match status" value="1"/>
</dbReference>
<evidence type="ECO:0000256" key="6">
    <source>
        <dbReference type="ARBA" id="ARBA00023163"/>
    </source>
</evidence>
<dbReference type="GO" id="GO:0008406">
    <property type="term" value="P:gonad development"/>
    <property type="evidence" value="ECO:0007669"/>
    <property type="project" value="UniProtKB-ARBA"/>
</dbReference>
<dbReference type="InterPro" id="IPR000210">
    <property type="entry name" value="BTB/POZ_dom"/>
</dbReference>
<dbReference type="Proteomes" id="UP001500889">
    <property type="component" value="Chromosome U"/>
</dbReference>
<dbReference type="PANTHER" id="PTHR23110:SF111">
    <property type="entry name" value="LONGITUDINALS LACKING PROTEIN, ISOFORMS F_I_K_T"/>
    <property type="match status" value="1"/>
</dbReference>
<dbReference type="SMART" id="SM00225">
    <property type="entry name" value="BTB"/>
    <property type="match status" value="1"/>
</dbReference>
<comment type="function">
    <text evidence="8">Putative transcription factor required for axon growth and guidance in the central and peripheral nervous systems. Repels CNS axons away from the midline by promoting the expression of the midline repellent sli and its receptor robo.</text>
</comment>
<reference evidence="11 12" key="1">
    <citation type="submission" date="2024-02" db="EMBL/GenBank/DDBJ databases">
        <title>A chromosome-level genome assembly of Drosophila madeirensis, a fruit fly species endemic to Madeira island.</title>
        <authorList>
            <person name="Tomihara K."/>
            <person name="Llopart A."/>
            <person name="Yamamoto D."/>
        </authorList>
    </citation>
    <scope>NUCLEOTIDE SEQUENCE [LARGE SCALE GENOMIC DNA]</scope>
    <source>
        <strain evidence="11 12">RF1</strain>
    </source>
</reference>